<comment type="catalytic activity">
    <reaction evidence="12">
        <text>DNA(n) + a 2'-deoxyribonucleoside 5'-triphosphate = DNA(n+1) + diphosphate</text>
        <dbReference type="Rhea" id="RHEA:22508"/>
        <dbReference type="Rhea" id="RHEA-COMP:17339"/>
        <dbReference type="Rhea" id="RHEA-COMP:17340"/>
        <dbReference type="ChEBI" id="CHEBI:33019"/>
        <dbReference type="ChEBI" id="CHEBI:61560"/>
        <dbReference type="ChEBI" id="CHEBI:173112"/>
        <dbReference type="EC" id="2.7.7.7"/>
    </reaction>
</comment>
<dbReference type="GO" id="GO:0003887">
    <property type="term" value="F:DNA-directed DNA polymerase activity"/>
    <property type="evidence" value="ECO:0007669"/>
    <property type="project" value="UniProtKB-KW"/>
</dbReference>
<dbReference type="Pfam" id="PF22608">
    <property type="entry name" value="DNAX_ATPase_lid"/>
    <property type="match status" value="1"/>
</dbReference>
<keyword evidence="4 16" id="KW-0548">Nucleotidyltransferase</keyword>
<evidence type="ECO:0000256" key="9">
    <source>
        <dbReference type="ARBA" id="ARBA00022840"/>
    </source>
</evidence>
<evidence type="ECO:0000256" key="4">
    <source>
        <dbReference type="ARBA" id="ARBA00022695"/>
    </source>
</evidence>
<feature type="region of interest" description="Disordered" evidence="13">
    <location>
        <begin position="216"/>
        <end position="241"/>
    </location>
</feature>
<organism evidence="16">
    <name type="scientific">hydrothermal vent metagenome</name>
    <dbReference type="NCBI Taxonomy" id="652676"/>
    <lineage>
        <taxon>unclassified sequences</taxon>
        <taxon>metagenomes</taxon>
        <taxon>ecological metagenomes</taxon>
    </lineage>
</organism>
<evidence type="ECO:0000256" key="11">
    <source>
        <dbReference type="ARBA" id="ARBA00034754"/>
    </source>
</evidence>
<dbReference type="Gene3D" id="1.10.8.60">
    <property type="match status" value="1"/>
</dbReference>
<dbReference type="AlphaFoldDB" id="A0A3B1DJP1"/>
<evidence type="ECO:0000256" key="1">
    <source>
        <dbReference type="ARBA" id="ARBA00006360"/>
    </source>
</evidence>
<dbReference type="GO" id="GO:0005524">
    <property type="term" value="F:ATP binding"/>
    <property type="evidence" value="ECO:0007669"/>
    <property type="project" value="UniProtKB-KW"/>
</dbReference>
<feature type="non-terminal residue" evidence="16">
    <location>
        <position position="1"/>
    </location>
</feature>
<dbReference type="Pfam" id="PF12169">
    <property type="entry name" value="DNA_pol3_gamma3"/>
    <property type="match status" value="1"/>
</dbReference>
<proteinExistence type="inferred from homology"/>
<feature type="compositionally biased region" description="Basic and acidic residues" evidence="13">
    <location>
        <begin position="220"/>
        <end position="241"/>
    </location>
</feature>
<keyword evidence="8" id="KW-0862">Zinc</keyword>
<keyword evidence="7" id="KW-0547">Nucleotide-binding</keyword>
<gene>
    <name evidence="16" type="ORF">MNBD_NITROSPIRAE02-500</name>
</gene>
<evidence type="ECO:0000256" key="12">
    <source>
        <dbReference type="ARBA" id="ARBA00049244"/>
    </source>
</evidence>
<reference evidence="16" key="1">
    <citation type="submission" date="2018-06" db="EMBL/GenBank/DDBJ databases">
        <authorList>
            <person name="Zhirakovskaya E."/>
        </authorList>
    </citation>
    <scope>NUCLEOTIDE SEQUENCE</scope>
</reference>
<evidence type="ECO:0000256" key="8">
    <source>
        <dbReference type="ARBA" id="ARBA00022833"/>
    </source>
</evidence>
<evidence type="ECO:0000256" key="3">
    <source>
        <dbReference type="ARBA" id="ARBA00022679"/>
    </source>
</evidence>
<evidence type="ECO:0000256" key="7">
    <source>
        <dbReference type="ARBA" id="ARBA00022741"/>
    </source>
</evidence>
<dbReference type="InterPro" id="IPR005790">
    <property type="entry name" value="DNA_polIII_delta"/>
</dbReference>
<evidence type="ECO:0000259" key="14">
    <source>
        <dbReference type="Pfam" id="PF12169"/>
    </source>
</evidence>
<dbReference type="Gene3D" id="1.20.272.10">
    <property type="match status" value="1"/>
</dbReference>
<evidence type="ECO:0000313" key="16">
    <source>
        <dbReference type="EMBL" id="VAX31905.1"/>
    </source>
</evidence>
<dbReference type="GO" id="GO:0046872">
    <property type="term" value="F:metal ion binding"/>
    <property type="evidence" value="ECO:0007669"/>
    <property type="project" value="UniProtKB-KW"/>
</dbReference>
<evidence type="ECO:0000256" key="13">
    <source>
        <dbReference type="SAM" id="MobiDB-lite"/>
    </source>
</evidence>
<name>A0A3B1DJP1_9ZZZZ</name>
<evidence type="ECO:0000256" key="6">
    <source>
        <dbReference type="ARBA" id="ARBA00022723"/>
    </source>
</evidence>
<dbReference type="PANTHER" id="PTHR34388:SF1">
    <property type="entry name" value="DNA POLYMERASE III SUBUNIT DELTA"/>
    <property type="match status" value="1"/>
</dbReference>
<dbReference type="InterPro" id="IPR008921">
    <property type="entry name" value="DNA_pol3_clamp-load_cplx_C"/>
</dbReference>
<dbReference type="FunFam" id="1.10.8.60:FF:000013">
    <property type="entry name" value="DNA polymerase III subunit gamma/tau"/>
    <property type="match status" value="1"/>
</dbReference>
<dbReference type="CDD" id="cd18137">
    <property type="entry name" value="HLD_clamp_pol_III_gamma_tau"/>
    <property type="match status" value="1"/>
</dbReference>
<keyword evidence="10" id="KW-0239">DNA-directed DNA polymerase</keyword>
<dbReference type="GO" id="GO:0009360">
    <property type="term" value="C:DNA polymerase III complex"/>
    <property type="evidence" value="ECO:0007669"/>
    <property type="project" value="TreeGrafter"/>
</dbReference>
<evidence type="ECO:0000256" key="5">
    <source>
        <dbReference type="ARBA" id="ARBA00022705"/>
    </source>
</evidence>
<keyword evidence="6" id="KW-0479">Metal-binding</keyword>
<accession>A0A3B1DJP1</accession>
<feature type="domain" description="DNA polymerase III subunit gamma/tau helical lid" evidence="15">
    <location>
        <begin position="14"/>
        <end position="59"/>
    </location>
</feature>
<keyword evidence="9" id="KW-0067">ATP-binding</keyword>
<dbReference type="GO" id="GO:0003677">
    <property type="term" value="F:DNA binding"/>
    <property type="evidence" value="ECO:0007669"/>
    <property type="project" value="InterPro"/>
</dbReference>
<evidence type="ECO:0000256" key="10">
    <source>
        <dbReference type="ARBA" id="ARBA00022932"/>
    </source>
</evidence>
<evidence type="ECO:0000259" key="15">
    <source>
        <dbReference type="Pfam" id="PF22608"/>
    </source>
</evidence>
<dbReference type="SUPFAM" id="SSF48019">
    <property type="entry name" value="post-AAA+ oligomerization domain-like"/>
    <property type="match status" value="1"/>
</dbReference>
<dbReference type="GO" id="GO:0006261">
    <property type="term" value="P:DNA-templated DNA replication"/>
    <property type="evidence" value="ECO:0007669"/>
    <property type="project" value="TreeGrafter"/>
</dbReference>
<protein>
    <recommendedName>
        <fullName evidence="2">DNA-directed DNA polymerase</fullName>
        <ecNumber evidence="2">2.7.7.7</ecNumber>
    </recommendedName>
</protein>
<comment type="similarity">
    <text evidence="11">Belongs to the DNA polymerase HolA subunit family.</text>
</comment>
<sequence length="376" mass="41599">QHLSFKRVPFAEMKEHIIHITSEEGIGISGQAVDMIVRAADGSMRDALTLLDQLSAFSEQITDTDVRDLLGVTDVDRIIKMTDALLRGDRKEIISLVDRLYDSGTDFRAFTREFLQFIRTLLISKITSSAEDASLSDIEKDFMAKTLPSVTEEELTLLLSEAIKIETEVRNAFSPRIALEVGLIKASLLSSLRPVGDIIKRIQGLKVTSHPAATSLPKISPEKLPPEAVPEKLPEVSPDYRMDNTEVPALKVREISEDGPVDEGMWDKVLSTLGEQDHILASKLKHAEPVVKAGKLILAFNGGHSIHSESVQKNLEGLKTVLRDSGEPLLEAVKGINVVQRSKKKSENGRLLVTPEEEKVMEVFGGRIIDKRRTDV</sequence>
<keyword evidence="5" id="KW-0235">DNA replication</keyword>
<dbReference type="InterPro" id="IPR027417">
    <property type="entry name" value="P-loop_NTPase"/>
</dbReference>
<dbReference type="InterPro" id="IPR045085">
    <property type="entry name" value="HLD_clamp_pol_III_gamma_tau"/>
</dbReference>
<dbReference type="EC" id="2.7.7.7" evidence="2"/>
<dbReference type="PANTHER" id="PTHR34388">
    <property type="entry name" value="DNA POLYMERASE III SUBUNIT DELTA"/>
    <property type="match status" value="1"/>
</dbReference>
<feature type="domain" description="DNA polymerase III gamma subunit" evidence="14">
    <location>
        <begin position="61"/>
        <end position="201"/>
    </location>
</feature>
<dbReference type="EMBL" id="UOGH01000222">
    <property type="protein sequence ID" value="VAX31905.1"/>
    <property type="molecule type" value="Genomic_DNA"/>
</dbReference>
<dbReference type="SUPFAM" id="SSF52540">
    <property type="entry name" value="P-loop containing nucleoside triphosphate hydrolases"/>
    <property type="match status" value="1"/>
</dbReference>
<comment type="similarity">
    <text evidence="1">Belongs to the DnaX/STICHEL family.</text>
</comment>
<dbReference type="InterPro" id="IPR022754">
    <property type="entry name" value="DNA_pol_III_gamma-3"/>
</dbReference>
<keyword evidence="3 16" id="KW-0808">Transferase</keyword>
<evidence type="ECO:0000256" key="2">
    <source>
        <dbReference type="ARBA" id="ARBA00012417"/>
    </source>
</evidence>